<dbReference type="EMBL" id="JBIYDN010000074">
    <property type="protein sequence ID" value="MFK4449001.1"/>
    <property type="molecule type" value="Genomic_DNA"/>
</dbReference>
<gene>
    <name evidence="4" type="ORF">ABH943_009046</name>
</gene>
<reference evidence="4 5" key="1">
    <citation type="submission" date="2024-11" db="EMBL/GenBank/DDBJ databases">
        <title>Using genomics to understand microbial adaptation to soil warming.</title>
        <authorList>
            <person name="Deangelis K.M. PhD."/>
        </authorList>
    </citation>
    <scope>NUCLEOTIDE SEQUENCE [LARGE SCALE GENOMIC DNA]</scope>
    <source>
        <strain evidence="4 5">GAS97</strain>
    </source>
</reference>
<dbReference type="PANTHER" id="PTHR43854:SF1">
    <property type="entry name" value="INDOLEPYRUVATE OXIDOREDUCTASE SUBUNIT IORB"/>
    <property type="match status" value="1"/>
</dbReference>
<dbReference type="SUPFAM" id="SSF53323">
    <property type="entry name" value="Pyruvate-ferredoxin oxidoreductase, PFOR, domain III"/>
    <property type="match status" value="1"/>
</dbReference>
<dbReference type="InterPro" id="IPR046667">
    <property type="entry name" value="DUF6537"/>
</dbReference>
<name>A0ABW8MZ37_9BURK</name>
<evidence type="ECO:0000313" key="5">
    <source>
        <dbReference type="Proteomes" id="UP001620514"/>
    </source>
</evidence>
<dbReference type="InterPro" id="IPR002869">
    <property type="entry name" value="Pyrv_flavodox_OxRed_cen"/>
</dbReference>
<dbReference type="Pfam" id="PF01558">
    <property type="entry name" value="POR"/>
    <property type="match status" value="1"/>
</dbReference>
<evidence type="ECO:0000259" key="2">
    <source>
        <dbReference type="Pfam" id="PF01558"/>
    </source>
</evidence>
<keyword evidence="5" id="KW-1185">Reference proteome</keyword>
<proteinExistence type="predicted"/>
<dbReference type="InterPro" id="IPR052198">
    <property type="entry name" value="IorB_Oxidoreductase"/>
</dbReference>
<comment type="caution">
    <text evidence="4">The sequence shown here is derived from an EMBL/GenBank/DDBJ whole genome shotgun (WGS) entry which is preliminary data.</text>
</comment>
<dbReference type="EC" id="1.2.7.8" evidence="4"/>
<organism evidence="4 5">
    <name type="scientific">Caballeronia udeis</name>
    <dbReference type="NCBI Taxonomy" id="1232866"/>
    <lineage>
        <taxon>Bacteria</taxon>
        <taxon>Pseudomonadati</taxon>
        <taxon>Pseudomonadota</taxon>
        <taxon>Betaproteobacteria</taxon>
        <taxon>Burkholderiales</taxon>
        <taxon>Burkholderiaceae</taxon>
        <taxon>Caballeronia</taxon>
    </lineage>
</organism>
<evidence type="ECO:0000259" key="3">
    <source>
        <dbReference type="Pfam" id="PF20169"/>
    </source>
</evidence>
<dbReference type="Proteomes" id="UP001620514">
    <property type="component" value="Unassembled WGS sequence"/>
</dbReference>
<dbReference type="Gene3D" id="3.40.920.10">
    <property type="entry name" value="Pyruvate-ferredoxin oxidoreductase, PFOR, domain III"/>
    <property type="match status" value="1"/>
</dbReference>
<evidence type="ECO:0000256" key="1">
    <source>
        <dbReference type="ARBA" id="ARBA00023002"/>
    </source>
</evidence>
<dbReference type="PANTHER" id="PTHR43854">
    <property type="entry name" value="INDOLEPYRUVATE OXIDOREDUCTASE SUBUNIT IORB"/>
    <property type="match status" value="1"/>
</dbReference>
<evidence type="ECO:0000313" key="4">
    <source>
        <dbReference type="EMBL" id="MFK4449001.1"/>
    </source>
</evidence>
<keyword evidence="1 4" id="KW-0560">Oxidoreductase</keyword>
<dbReference type="InterPro" id="IPR019752">
    <property type="entry name" value="Pyrv/ketoisovalerate_OxRed_cat"/>
</dbReference>
<dbReference type="GO" id="GO:0043805">
    <property type="term" value="F:indolepyruvate ferredoxin oxidoreductase activity"/>
    <property type="evidence" value="ECO:0007669"/>
    <property type="project" value="UniProtKB-EC"/>
</dbReference>
<feature type="domain" description="Pyruvate/ketoisovalerate oxidoreductase catalytic" evidence="2">
    <location>
        <begin position="13"/>
        <end position="203"/>
    </location>
</feature>
<feature type="domain" description="DUF6537" evidence="3">
    <location>
        <begin position="226"/>
        <end position="441"/>
    </location>
</feature>
<dbReference type="Pfam" id="PF20169">
    <property type="entry name" value="DUF6537"/>
    <property type="match status" value="1"/>
</dbReference>
<protein>
    <submittedName>
        <fullName evidence="4">Indolepyruvate ferredoxin oxidoreductase beta subunit</fullName>
        <ecNumber evidence="4">1.2.7.8</ecNumber>
    </submittedName>
</protein>
<accession>A0ABW8MZ37</accession>
<sequence length="510" mass="55508">MIKPITILVAALGGEGGGVLADWLIGAADAHDFPVQSTSIPGVAQRTGATTYYIEIYPVPRSELGGRKPVFSLTPNPGDIDVAVASELVEAARIVQGGFSHPRRTAMIGSTHREYAVSEKMAMADGRYQPQKALDALRAMARSCVLFDMREVAWRNGTVINTVMFGAMAGTGVLPVSRASCEAAIRASGKAVDASLKGFAAGYSMAKERQLSLADGPGAGILPAALHDVIRAGAELTTDYQDERYAQEYRTIVESLRHLELDAGGGPAECPVTREAARFLALWMSYEDVIRVADLKTRSTRLERIRKEVSAGSEDVIKLTEFLKPGLDEMLSVLPPKLAYWVARRKVLTHKSLNAGLYIRTDTVSGFMVLCALRSLRRLRRHTSRFRNEHDLIVRWLDAIRRLLATRNLSQAAYELALSGNLVKGYGQTHARGRKNLQAILADIDGQNLNLTDGLAARIKLAGRLAERIKLAREAALADPEGHELAQALGLPAPEPAFKPIKFVRNKRAA</sequence>
<dbReference type="RefSeq" id="WP_404615713.1">
    <property type="nucleotide sequence ID" value="NZ_JBIYDN010000074.1"/>
</dbReference>